<dbReference type="RefSeq" id="WP_185659006.1">
    <property type="nucleotide sequence ID" value="NZ_CAWPOO010000006.1"/>
</dbReference>
<comment type="caution">
    <text evidence="2">The sequence shown here is derived from an EMBL/GenBank/DDBJ whole genome shotgun (WGS) entry which is preliminary data.</text>
</comment>
<feature type="chain" id="PRO_5031054274" evidence="1">
    <location>
        <begin position="28"/>
        <end position="152"/>
    </location>
</feature>
<evidence type="ECO:0000313" key="2">
    <source>
        <dbReference type="EMBL" id="MBC2605113.1"/>
    </source>
</evidence>
<keyword evidence="1" id="KW-0732">Signal</keyword>
<dbReference type="Proteomes" id="UP000526501">
    <property type="component" value="Unassembled WGS sequence"/>
</dbReference>
<dbReference type="AlphaFoldDB" id="A0A7X1B5V9"/>
<evidence type="ECO:0000313" key="3">
    <source>
        <dbReference type="Proteomes" id="UP000526501"/>
    </source>
</evidence>
<dbReference type="EMBL" id="JACHVC010000006">
    <property type="protein sequence ID" value="MBC2605113.1"/>
    <property type="molecule type" value="Genomic_DNA"/>
</dbReference>
<organism evidence="2 3">
    <name type="scientific">Pelagicoccus albus</name>
    <dbReference type="NCBI Taxonomy" id="415222"/>
    <lineage>
        <taxon>Bacteria</taxon>
        <taxon>Pseudomonadati</taxon>
        <taxon>Verrucomicrobiota</taxon>
        <taxon>Opitutia</taxon>
        <taxon>Puniceicoccales</taxon>
        <taxon>Pelagicoccaceae</taxon>
        <taxon>Pelagicoccus</taxon>
    </lineage>
</organism>
<name>A0A7X1B5V9_9BACT</name>
<sequence>MINRMNTLTLQSALLAIALAFSGFASAEPHHEIETPNGGRLVTSVEPHCEVLVAEDGQVKITFLDDSGAMVPHSSQEVSLTAGDRMNPVKLSFEERDGVLVSDGKLAMGKTIPVILQIKSAELSNSARERFNLNMSECPTCDNKEYACSCHD</sequence>
<evidence type="ECO:0000256" key="1">
    <source>
        <dbReference type="SAM" id="SignalP"/>
    </source>
</evidence>
<reference evidence="2 3" key="1">
    <citation type="submission" date="2020-07" db="EMBL/GenBank/DDBJ databases">
        <authorList>
            <person name="Feng X."/>
        </authorList>
    </citation>
    <scope>NUCLEOTIDE SEQUENCE [LARGE SCALE GENOMIC DNA]</scope>
    <source>
        <strain evidence="2 3">JCM23202</strain>
    </source>
</reference>
<gene>
    <name evidence="2" type="ORF">H5P27_03565</name>
</gene>
<feature type="signal peptide" evidence="1">
    <location>
        <begin position="1"/>
        <end position="27"/>
    </location>
</feature>
<keyword evidence="3" id="KW-1185">Reference proteome</keyword>
<proteinExistence type="predicted"/>
<accession>A0A7X1B5V9</accession>
<protein>
    <submittedName>
        <fullName evidence="2">Uncharacterized protein</fullName>
    </submittedName>
</protein>